<dbReference type="PANTHER" id="PTHR30081">
    <property type="entry name" value="PROTEIN-EXPORT MEMBRANE PROTEIN SEC"/>
    <property type="match status" value="1"/>
</dbReference>
<dbReference type="AlphaFoldDB" id="A0A6J6I4P6"/>
<evidence type="ECO:0000256" key="9">
    <source>
        <dbReference type="SAM" id="Phobius"/>
    </source>
</evidence>
<keyword evidence="5" id="KW-0653">Protein transport</keyword>
<dbReference type="InterPro" id="IPR054384">
    <property type="entry name" value="SecDF_P1_head"/>
</dbReference>
<dbReference type="Gene3D" id="3.30.1360.200">
    <property type="match status" value="1"/>
</dbReference>
<keyword evidence="7" id="KW-0811">Translocation</keyword>
<dbReference type="Pfam" id="PF22599">
    <property type="entry name" value="SecDF_P1_head"/>
    <property type="match status" value="1"/>
</dbReference>
<dbReference type="InterPro" id="IPR022646">
    <property type="entry name" value="SecD/SecF_CS"/>
</dbReference>
<dbReference type="InterPro" id="IPR048634">
    <property type="entry name" value="SecD_SecF_C"/>
</dbReference>
<feature type="transmembrane region" description="Helical" evidence="9">
    <location>
        <begin position="372"/>
        <end position="397"/>
    </location>
</feature>
<evidence type="ECO:0000256" key="1">
    <source>
        <dbReference type="ARBA" id="ARBA00004651"/>
    </source>
</evidence>
<comment type="subcellular location">
    <subcellularLocation>
        <location evidence="1">Cell membrane</location>
        <topology evidence="1">Multi-pass membrane protein</topology>
    </subcellularLocation>
</comment>
<evidence type="ECO:0000256" key="5">
    <source>
        <dbReference type="ARBA" id="ARBA00022927"/>
    </source>
</evidence>
<keyword evidence="2" id="KW-0813">Transport</keyword>
<dbReference type="GO" id="GO:0005886">
    <property type="term" value="C:plasma membrane"/>
    <property type="evidence" value="ECO:0007669"/>
    <property type="project" value="UniProtKB-SubCell"/>
</dbReference>
<dbReference type="NCBIfam" id="TIGR00916">
    <property type="entry name" value="2A0604s01"/>
    <property type="match status" value="1"/>
</dbReference>
<proteinExistence type="inferred from homology"/>
<dbReference type="GO" id="GO:0006886">
    <property type="term" value="P:intracellular protein transport"/>
    <property type="evidence" value="ECO:0007669"/>
    <property type="project" value="InterPro"/>
</dbReference>
<evidence type="ECO:0000256" key="7">
    <source>
        <dbReference type="ARBA" id="ARBA00023010"/>
    </source>
</evidence>
<dbReference type="InterPro" id="IPR055344">
    <property type="entry name" value="SecD_SecF_C_bact"/>
</dbReference>
<name>A0A6J6I4P6_9ZZZZ</name>
<gene>
    <name evidence="13" type="ORF">UFOPK1939_00408</name>
</gene>
<keyword evidence="4 9" id="KW-0812">Transmembrane</keyword>
<dbReference type="Pfam" id="PF21760">
    <property type="entry name" value="SecD_1st"/>
    <property type="match status" value="1"/>
</dbReference>
<accession>A0A6J6I4P6</accession>
<dbReference type="Pfam" id="PF02355">
    <property type="entry name" value="SecD_SecF_C"/>
    <property type="match status" value="1"/>
</dbReference>
<feature type="transmembrane region" description="Helical" evidence="9">
    <location>
        <begin position="346"/>
        <end position="366"/>
    </location>
</feature>
<dbReference type="Gene3D" id="3.30.70.3400">
    <property type="match status" value="1"/>
</dbReference>
<dbReference type="NCBIfam" id="TIGR01129">
    <property type="entry name" value="secD"/>
    <property type="match status" value="1"/>
</dbReference>
<evidence type="ECO:0000256" key="2">
    <source>
        <dbReference type="ARBA" id="ARBA00022448"/>
    </source>
</evidence>
<reference evidence="13" key="1">
    <citation type="submission" date="2020-05" db="EMBL/GenBank/DDBJ databases">
        <authorList>
            <person name="Chiriac C."/>
            <person name="Salcher M."/>
            <person name="Ghai R."/>
            <person name="Kavagutti S V."/>
        </authorList>
    </citation>
    <scope>NUCLEOTIDE SEQUENCE</scope>
</reference>
<feature type="domain" description="Protein translocase subunit SecDF P1" evidence="11">
    <location>
        <begin position="65"/>
        <end position="124"/>
    </location>
</feature>
<dbReference type="HAMAP" id="MF_01463_B">
    <property type="entry name" value="SecD_B"/>
    <property type="match status" value="1"/>
</dbReference>
<feature type="transmembrane region" description="Helical" evidence="9">
    <location>
        <begin position="425"/>
        <end position="443"/>
    </location>
</feature>
<evidence type="ECO:0000256" key="3">
    <source>
        <dbReference type="ARBA" id="ARBA00022475"/>
    </source>
</evidence>
<feature type="transmembrane region" description="Helical" evidence="9">
    <location>
        <begin position="449"/>
        <end position="477"/>
    </location>
</feature>
<keyword evidence="6 9" id="KW-1133">Transmembrane helix</keyword>
<dbReference type="Gene3D" id="1.20.1640.10">
    <property type="entry name" value="Multidrug efflux transporter AcrB transmembrane domain"/>
    <property type="match status" value="1"/>
</dbReference>
<evidence type="ECO:0000259" key="11">
    <source>
        <dbReference type="Pfam" id="PF21760"/>
    </source>
</evidence>
<sequence length="517" mass="54476">MAASAYRPARTLGILIAILLALAVWLLWPFANASITPNLGLDLRGGTSVTLKPQVGQGDITEDQINQAVAIIRQRVNSLGVAEAEVTTQGSGANSIVVVSIPGVTQKRIVDLVGQTAQLNFRPVIQETAGTPIKVKGKAVKSKPLPIQSPTFNPALEAQFAALDCTDDKKRVSTKPDDPKQFLVTCSQSGDAKYTLDKTAVQGETIKDASATLRSQGVGEWIVNLEFDGKGTRAFAETTQALVGKTTPQNQFAIVLDGLVVSAPAVNEAITGGQAEISGNFTQQSAQDLANVLKFGALPVAFDIAEINSVSATLGADQLTAGLIAGGLGLLLVILYLLVYYRALGLVSVASLLVAAYLTYVSFVLLGRTIGFTLTLAGVAGAIVAIGITADSFIVYFERIRDEVRDNKSLRVAAESGWLRARRTILAADFVSLLAAGVLYFVSVGNVRGFAFVLGLTTIIDIVVVFFFTRPLIAILVNKSFFARGGRFSGVDPVRLGAASAQVENTKVTATATSEES</sequence>
<evidence type="ECO:0000313" key="13">
    <source>
        <dbReference type="EMBL" id="CAB4618789.1"/>
    </source>
</evidence>
<evidence type="ECO:0000256" key="4">
    <source>
        <dbReference type="ARBA" id="ARBA00022692"/>
    </source>
</evidence>
<feature type="domain" description="SecDF P1 head subdomain" evidence="12">
    <location>
        <begin position="190"/>
        <end position="300"/>
    </location>
</feature>
<protein>
    <submittedName>
        <fullName evidence="13">Unannotated protein</fullName>
    </submittedName>
</protein>
<dbReference type="InterPro" id="IPR048631">
    <property type="entry name" value="SecD_1st"/>
</dbReference>
<dbReference type="SUPFAM" id="SSF82866">
    <property type="entry name" value="Multidrug efflux transporter AcrB transmembrane domain"/>
    <property type="match status" value="1"/>
</dbReference>
<evidence type="ECO:0000259" key="12">
    <source>
        <dbReference type="Pfam" id="PF22599"/>
    </source>
</evidence>
<dbReference type="Pfam" id="PF07549">
    <property type="entry name" value="Sec_GG"/>
    <property type="match status" value="1"/>
</dbReference>
<dbReference type="InterPro" id="IPR022813">
    <property type="entry name" value="SecD/SecF_arch_bac"/>
</dbReference>
<evidence type="ECO:0000259" key="10">
    <source>
        <dbReference type="Pfam" id="PF02355"/>
    </source>
</evidence>
<dbReference type="EMBL" id="CAEZVF010000041">
    <property type="protein sequence ID" value="CAB4618789.1"/>
    <property type="molecule type" value="Genomic_DNA"/>
</dbReference>
<feature type="domain" description="Protein export membrane protein SecD/SecF C-terminal" evidence="10">
    <location>
        <begin position="302"/>
        <end position="478"/>
    </location>
</feature>
<feature type="transmembrane region" description="Helical" evidence="9">
    <location>
        <begin position="319"/>
        <end position="339"/>
    </location>
</feature>
<dbReference type="PANTHER" id="PTHR30081:SF1">
    <property type="entry name" value="PROTEIN TRANSLOCASE SUBUNIT SECD"/>
    <property type="match status" value="1"/>
</dbReference>
<dbReference type="InterPro" id="IPR005791">
    <property type="entry name" value="SecD"/>
</dbReference>
<dbReference type="GO" id="GO:0015450">
    <property type="term" value="F:protein-transporting ATPase activity"/>
    <property type="evidence" value="ECO:0007669"/>
    <property type="project" value="InterPro"/>
</dbReference>
<keyword evidence="3" id="KW-1003">Cell membrane</keyword>
<keyword evidence="8 9" id="KW-0472">Membrane</keyword>
<evidence type="ECO:0000256" key="8">
    <source>
        <dbReference type="ARBA" id="ARBA00023136"/>
    </source>
</evidence>
<evidence type="ECO:0000256" key="6">
    <source>
        <dbReference type="ARBA" id="ARBA00022989"/>
    </source>
</evidence>
<organism evidence="13">
    <name type="scientific">freshwater metagenome</name>
    <dbReference type="NCBI Taxonomy" id="449393"/>
    <lineage>
        <taxon>unclassified sequences</taxon>
        <taxon>metagenomes</taxon>
        <taxon>ecological metagenomes</taxon>
    </lineage>
</organism>